<evidence type="ECO:0000313" key="3">
    <source>
        <dbReference type="EMBL" id="GAA0147413.1"/>
    </source>
</evidence>
<dbReference type="InterPro" id="IPR053023">
    <property type="entry name" value="FLAP_modulator"/>
</dbReference>
<dbReference type="EMBL" id="BAABME010001076">
    <property type="protein sequence ID" value="GAA0147413.1"/>
    <property type="molecule type" value="Genomic_DNA"/>
</dbReference>
<accession>A0AAV3P800</accession>
<comment type="caution">
    <text evidence="3">The sequence shown here is derived from an EMBL/GenBank/DDBJ whole genome shotgun (WGS) entry which is preliminary data.</text>
</comment>
<sequence>MAASSTTISPISSIESHLKWNPLFHNPSLHFTKSTPPKSLQKPSRKALQFECFFTKNDNSLRNFEIDQKGVKKNRLLVLKSLKDAILKAFNNLQKSDMVAVLDKVIGTLNFELFEENGLKKNRFLLQKNLKDAILKGFKNLQKPIMVAVLMGLLVVSDPHIALAASGGRAGGRSFSARSSSSSSSRSYSVPRSGGGGASAFSFSAPYYAPSPFGFGGGGVYVGPAVGFGSSFFFVMVSFVAFVLVSGFLSDRSGGEGVLSATDKTTVVKLQVGLLGMARSLQMDLNRIAEAADTSSPEGLHFLLTETILALLRHPDFCISAYSSVDVKRSIDEGEKRFNQLSVEERGKFDEETLVNVNNIRKQTGTAQRATGFSNEYIVITILVAAEGVHKLPAINSSVDLKDALQKLASIPSSRTMAVEVLWTPQSENDTLSERELLEDYPLLRPL</sequence>
<reference evidence="3 4" key="1">
    <citation type="submission" date="2024-01" db="EMBL/GenBank/DDBJ databases">
        <title>The complete chloroplast genome sequence of Lithospermum erythrorhizon: insights into the phylogenetic relationship among Boraginaceae species and the maternal lineages of purple gromwells.</title>
        <authorList>
            <person name="Okada T."/>
            <person name="Watanabe K."/>
        </authorList>
    </citation>
    <scope>NUCLEOTIDE SEQUENCE [LARGE SCALE GENOMIC DNA]</scope>
</reference>
<evidence type="ECO:0000256" key="1">
    <source>
        <dbReference type="SAM" id="MobiDB-lite"/>
    </source>
</evidence>
<organism evidence="3 4">
    <name type="scientific">Lithospermum erythrorhizon</name>
    <name type="common">Purple gromwell</name>
    <name type="synonym">Lithospermum officinale var. erythrorhizon</name>
    <dbReference type="NCBI Taxonomy" id="34254"/>
    <lineage>
        <taxon>Eukaryota</taxon>
        <taxon>Viridiplantae</taxon>
        <taxon>Streptophyta</taxon>
        <taxon>Embryophyta</taxon>
        <taxon>Tracheophyta</taxon>
        <taxon>Spermatophyta</taxon>
        <taxon>Magnoliopsida</taxon>
        <taxon>eudicotyledons</taxon>
        <taxon>Gunneridae</taxon>
        <taxon>Pentapetalae</taxon>
        <taxon>asterids</taxon>
        <taxon>lamiids</taxon>
        <taxon>Boraginales</taxon>
        <taxon>Boraginaceae</taxon>
        <taxon>Boraginoideae</taxon>
        <taxon>Lithospermeae</taxon>
        <taxon>Lithospermum</taxon>
    </lineage>
</organism>
<feature type="transmembrane region" description="Helical" evidence="2">
    <location>
        <begin position="145"/>
        <end position="165"/>
    </location>
</feature>
<name>A0AAV3P800_LITER</name>
<proteinExistence type="predicted"/>
<evidence type="ECO:0000256" key="2">
    <source>
        <dbReference type="SAM" id="Phobius"/>
    </source>
</evidence>
<keyword evidence="4" id="KW-1185">Reference proteome</keyword>
<dbReference type="Proteomes" id="UP001454036">
    <property type="component" value="Unassembled WGS sequence"/>
</dbReference>
<dbReference type="InterPro" id="IPR010903">
    <property type="entry name" value="DUF1517"/>
</dbReference>
<evidence type="ECO:0000313" key="4">
    <source>
        <dbReference type="Proteomes" id="UP001454036"/>
    </source>
</evidence>
<dbReference type="Pfam" id="PF07466">
    <property type="entry name" value="DUF1517"/>
    <property type="match status" value="1"/>
</dbReference>
<protein>
    <submittedName>
        <fullName evidence="3">Myelin protein</fullName>
    </submittedName>
</protein>
<dbReference type="AlphaFoldDB" id="A0AAV3P800"/>
<feature type="region of interest" description="Disordered" evidence="1">
    <location>
        <begin position="166"/>
        <end position="190"/>
    </location>
</feature>
<dbReference type="GO" id="GO:0009507">
    <property type="term" value="C:chloroplast"/>
    <property type="evidence" value="ECO:0007669"/>
    <property type="project" value="TreeGrafter"/>
</dbReference>
<dbReference type="PANTHER" id="PTHR33975:SF2">
    <property type="entry name" value="MYELIN-ASSOCIATED OLIGODENDROCYTE BASIC PROTEIN"/>
    <property type="match status" value="1"/>
</dbReference>
<gene>
    <name evidence="3" type="ORF">LIER_07120</name>
</gene>
<feature type="transmembrane region" description="Helical" evidence="2">
    <location>
        <begin position="221"/>
        <end position="245"/>
    </location>
</feature>
<keyword evidence="2" id="KW-0812">Transmembrane</keyword>
<keyword evidence="2" id="KW-0472">Membrane</keyword>
<dbReference type="PANTHER" id="PTHR33975">
    <property type="entry name" value="MYELIN-ASSOCIATED OLIGODENDROCYTE BASIC PROTEIN"/>
    <property type="match status" value="1"/>
</dbReference>
<keyword evidence="2" id="KW-1133">Transmembrane helix</keyword>